<sequence length="302" mass="31300">MKHLGIALLATSALVLTPFPASTALAAGETCQGKAATIVGTGDKIVGTPGDDVIVTGSSTQVDAGAGHDLICLTSPVTEPRTPYIGAGEGNDLVDSTGTLRSAYVTLGDGRDRYVGGRADDRVSANDFDDTVTLGGGDDYFTAQDWRDGTPLIVGSYDGGSGEDWLTTESRDVALRLDLAEGRLDVDGVQAALVTGFTHAQVTAEHAVLKGDGRAQFLWVGGCTMEASGRGGNDHVAFHYSEDFEFKTCTRTARLSGGSGKDTLRGSSGDDVLRGNSGRGDSAHGRSGSDTCRAEKETTCER</sequence>
<dbReference type="RefSeq" id="WP_116572715.1">
    <property type="nucleotide sequence ID" value="NZ_QDGZ01000005.1"/>
</dbReference>
<dbReference type="Pfam" id="PF00353">
    <property type="entry name" value="HemolysinCabind"/>
    <property type="match status" value="3"/>
</dbReference>
<keyword evidence="2" id="KW-0732">Signal</keyword>
<dbReference type="Gene3D" id="2.160.20.160">
    <property type="match status" value="1"/>
</dbReference>
<comment type="caution">
    <text evidence="3">The sequence shown here is derived from an EMBL/GenBank/DDBJ whole genome shotgun (WGS) entry which is preliminary data.</text>
</comment>
<evidence type="ECO:0008006" key="5">
    <source>
        <dbReference type="Google" id="ProtNLM"/>
    </source>
</evidence>
<dbReference type="EMBL" id="QDGZ01000005">
    <property type="protein sequence ID" value="PVG82411.1"/>
    <property type="molecule type" value="Genomic_DNA"/>
</dbReference>
<dbReference type="InterPro" id="IPR011049">
    <property type="entry name" value="Serralysin-like_metalloprot_C"/>
</dbReference>
<reference evidence="3 4" key="1">
    <citation type="submission" date="2018-04" db="EMBL/GenBank/DDBJ databases">
        <title>Genome of Nocardioides gansuensis WSJ-1.</title>
        <authorList>
            <person name="Wu S."/>
            <person name="Wang G."/>
        </authorList>
    </citation>
    <scope>NUCLEOTIDE SEQUENCE [LARGE SCALE GENOMIC DNA]</scope>
    <source>
        <strain evidence="3 4">WSJ-1</strain>
    </source>
</reference>
<feature type="region of interest" description="Disordered" evidence="1">
    <location>
        <begin position="255"/>
        <end position="302"/>
    </location>
</feature>
<dbReference type="AlphaFoldDB" id="A0A2T8F9K3"/>
<evidence type="ECO:0000313" key="3">
    <source>
        <dbReference type="EMBL" id="PVG82411.1"/>
    </source>
</evidence>
<organism evidence="3 4">
    <name type="scientific">Nocardioides gansuensis</name>
    <dbReference type="NCBI Taxonomy" id="2138300"/>
    <lineage>
        <taxon>Bacteria</taxon>
        <taxon>Bacillati</taxon>
        <taxon>Actinomycetota</taxon>
        <taxon>Actinomycetes</taxon>
        <taxon>Propionibacteriales</taxon>
        <taxon>Nocardioidaceae</taxon>
        <taxon>Nocardioides</taxon>
    </lineage>
</organism>
<feature type="signal peptide" evidence="2">
    <location>
        <begin position="1"/>
        <end position="26"/>
    </location>
</feature>
<evidence type="ECO:0000313" key="4">
    <source>
        <dbReference type="Proteomes" id="UP000246018"/>
    </source>
</evidence>
<dbReference type="Proteomes" id="UP000246018">
    <property type="component" value="Unassembled WGS sequence"/>
</dbReference>
<dbReference type="SUPFAM" id="SSF51120">
    <property type="entry name" value="beta-Roll"/>
    <property type="match status" value="2"/>
</dbReference>
<dbReference type="InterPro" id="IPR001343">
    <property type="entry name" value="Hemolysn_Ca-bd"/>
</dbReference>
<dbReference type="GO" id="GO:0005509">
    <property type="term" value="F:calcium ion binding"/>
    <property type="evidence" value="ECO:0007669"/>
    <property type="project" value="InterPro"/>
</dbReference>
<feature type="chain" id="PRO_5015606557" description="Calcium-binding protein" evidence="2">
    <location>
        <begin position="27"/>
        <end position="302"/>
    </location>
</feature>
<accession>A0A2T8F9K3</accession>
<keyword evidence="4" id="KW-1185">Reference proteome</keyword>
<gene>
    <name evidence="3" type="ORF">DDE18_13165</name>
</gene>
<dbReference type="OrthoDB" id="3774847at2"/>
<feature type="compositionally biased region" description="Basic and acidic residues" evidence="1">
    <location>
        <begin position="292"/>
        <end position="302"/>
    </location>
</feature>
<dbReference type="PRINTS" id="PR00313">
    <property type="entry name" value="CABNDNGRPT"/>
</dbReference>
<dbReference type="Gene3D" id="2.150.10.10">
    <property type="entry name" value="Serralysin-like metalloprotease, C-terminal"/>
    <property type="match status" value="1"/>
</dbReference>
<protein>
    <recommendedName>
        <fullName evidence="5">Calcium-binding protein</fullName>
    </recommendedName>
</protein>
<evidence type="ECO:0000256" key="1">
    <source>
        <dbReference type="SAM" id="MobiDB-lite"/>
    </source>
</evidence>
<name>A0A2T8F9K3_9ACTN</name>
<proteinExistence type="predicted"/>
<evidence type="ECO:0000256" key="2">
    <source>
        <dbReference type="SAM" id="SignalP"/>
    </source>
</evidence>